<name>A0A1Y6J0R4_9VIBR</name>
<protein>
    <submittedName>
        <fullName evidence="1">YecH family protein</fullName>
    </submittedName>
</protein>
<dbReference type="NCBIfam" id="TIGR03853">
    <property type="entry name" value="matur_matur"/>
    <property type="match status" value="1"/>
</dbReference>
<evidence type="ECO:0000313" key="3">
    <source>
        <dbReference type="Proteomes" id="UP000196125"/>
    </source>
</evidence>
<dbReference type="Proteomes" id="UP001283366">
    <property type="component" value="Unassembled WGS sequence"/>
</dbReference>
<dbReference type="RefSeq" id="WP_087481903.1">
    <property type="nucleotide sequence ID" value="NZ_AP024883.1"/>
</dbReference>
<evidence type="ECO:0000313" key="1">
    <source>
        <dbReference type="EMBL" id="MDW6002596.1"/>
    </source>
</evidence>
<dbReference type="Proteomes" id="UP000196125">
    <property type="component" value="Unassembled WGS sequence"/>
</dbReference>
<accession>A0A1Y6J0R4</accession>
<proteinExistence type="predicted"/>
<gene>
    <name evidence="1" type="ORF">SBX37_06925</name>
    <name evidence="2" type="ORF">VIM7927_03182</name>
</gene>
<sequence>MATEIHAHKVLDLLREAPMSKAELKEKIQQTYGSEARFRTCKLAGFDVDSLLLFFEAKQKIIEDSGLWMLNEGRICSHSH</sequence>
<dbReference type="Pfam" id="PF10678">
    <property type="entry name" value="DUF2492"/>
    <property type="match status" value="1"/>
</dbReference>
<evidence type="ECO:0000313" key="4">
    <source>
        <dbReference type="Proteomes" id="UP001283366"/>
    </source>
</evidence>
<reference evidence="1 4" key="2">
    <citation type="submission" date="2023-11" db="EMBL/GenBank/DDBJ databases">
        <title>Plant-associative lifestyle of Vibrio porteresiae and its evolutionary dynamics.</title>
        <authorList>
            <person name="Rameshkumar N."/>
            <person name="Kirti K."/>
        </authorList>
    </citation>
    <scope>NUCLEOTIDE SEQUENCE [LARGE SCALE GENOMIC DNA]</scope>
    <source>
        <strain evidence="1 4">MSSRF38</strain>
    </source>
</reference>
<keyword evidence="4" id="KW-1185">Reference proteome</keyword>
<organism evidence="2 3">
    <name type="scientific">Vibrio mangrovi</name>
    <dbReference type="NCBI Taxonomy" id="474394"/>
    <lineage>
        <taxon>Bacteria</taxon>
        <taxon>Pseudomonadati</taxon>
        <taxon>Pseudomonadota</taxon>
        <taxon>Gammaproteobacteria</taxon>
        <taxon>Vibrionales</taxon>
        <taxon>Vibrionaceae</taxon>
        <taxon>Vibrio</taxon>
    </lineage>
</organism>
<evidence type="ECO:0000313" key="2">
    <source>
        <dbReference type="EMBL" id="SMS01873.1"/>
    </source>
</evidence>
<dbReference type="OrthoDB" id="285410at2"/>
<dbReference type="EMBL" id="FXXI01000007">
    <property type="protein sequence ID" value="SMS01873.1"/>
    <property type="molecule type" value="Genomic_DNA"/>
</dbReference>
<dbReference type="EMBL" id="JAWRCO010000001">
    <property type="protein sequence ID" value="MDW6002596.1"/>
    <property type="molecule type" value="Genomic_DNA"/>
</dbReference>
<dbReference type="InterPro" id="IPR019620">
    <property type="entry name" value="Metal-bd_prot_put"/>
</dbReference>
<dbReference type="AlphaFoldDB" id="A0A1Y6J0R4"/>
<reference evidence="2 3" key="1">
    <citation type="submission" date="2017-05" db="EMBL/GenBank/DDBJ databases">
        <authorList>
            <person name="Song R."/>
            <person name="Chenine A.L."/>
            <person name="Ruprecht R.M."/>
        </authorList>
    </citation>
    <scope>NUCLEOTIDE SEQUENCE [LARGE SCALE GENOMIC DNA]</scope>
    <source>
        <strain evidence="2 3">CECT 7927</strain>
    </source>
</reference>